<proteinExistence type="predicted"/>
<dbReference type="Proteomes" id="UP000653493">
    <property type="component" value="Unassembled WGS sequence"/>
</dbReference>
<comment type="caution">
    <text evidence="2">The sequence shown here is derived from an EMBL/GenBank/DDBJ whole genome shotgun (WGS) entry which is preliminary data.</text>
</comment>
<evidence type="ECO:0000313" key="2">
    <source>
        <dbReference type="EMBL" id="GGS32040.1"/>
    </source>
</evidence>
<evidence type="ECO:0000313" key="3">
    <source>
        <dbReference type="Proteomes" id="UP000653493"/>
    </source>
</evidence>
<reference evidence="2" key="2">
    <citation type="submission" date="2020-09" db="EMBL/GenBank/DDBJ databases">
        <authorList>
            <person name="Sun Q."/>
            <person name="Ohkuma M."/>
        </authorList>
    </citation>
    <scope>NUCLEOTIDE SEQUENCE</scope>
    <source>
        <strain evidence="2">JCM 4234</strain>
    </source>
</reference>
<evidence type="ECO:0000256" key="1">
    <source>
        <dbReference type="SAM" id="MobiDB-lite"/>
    </source>
</evidence>
<dbReference type="EMBL" id="BMSL01000004">
    <property type="protein sequence ID" value="GGS32040.1"/>
    <property type="molecule type" value="Genomic_DNA"/>
</dbReference>
<reference evidence="2" key="1">
    <citation type="journal article" date="2014" name="Int. J. Syst. Evol. Microbiol.">
        <title>Complete genome sequence of Corynebacterium casei LMG S-19264T (=DSM 44701T), isolated from a smear-ripened cheese.</title>
        <authorList>
            <consortium name="US DOE Joint Genome Institute (JGI-PGF)"/>
            <person name="Walter F."/>
            <person name="Albersmeier A."/>
            <person name="Kalinowski J."/>
            <person name="Ruckert C."/>
        </authorList>
    </citation>
    <scope>NUCLEOTIDE SEQUENCE</scope>
    <source>
        <strain evidence="2">JCM 4234</strain>
    </source>
</reference>
<dbReference type="AlphaFoldDB" id="A0A918GDZ3"/>
<keyword evidence="3" id="KW-1185">Reference proteome</keyword>
<name>A0A918GDZ3_STRGD</name>
<protein>
    <submittedName>
        <fullName evidence="2">Uncharacterized protein</fullName>
    </submittedName>
</protein>
<gene>
    <name evidence="2" type="ORF">GCM10010238_21460</name>
</gene>
<organism evidence="2 3">
    <name type="scientific">Streptomyces griseoviridis</name>
    <dbReference type="NCBI Taxonomy" id="45398"/>
    <lineage>
        <taxon>Bacteria</taxon>
        <taxon>Bacillati</taxon>
        <taxon>Actinomycetota</taxon>
        <taxon>Actinomycetes</taxon>
        <taxon>Kitasatosporales</taxon>
        <taxon>Streptomycetaceae</taxon>
        <taxon>Streptomyces</taxon>
    </lineage>
</organism>
<feature type="region of interest" description="Disordered" evidence="1">
    <location>
        <begin position="36"/>
        <end position="55"/>
    </location>
</feature>
<sequence length="55" mass="6057">MPAVELNSGSRVVLTLPSMDELRAELARLLGSLRPELTTADPPSAGGRTVRRRRW</sequence>
<accession>A0A918GDZ3</accession>